<accession>A0A183C0F9</accession>
<organism evidence="2 3">
    <name type="scientific">Globodera pallida</name>
    <name type="common">Potato cyst nematode worm</name>
    <name type="synonym">Heterodera pallida</name>
    <dbReference type="NCBI Taxonomy" id="36090"/>
    <lineage>
        <taxon>Eukaryota</taxon>
        <taxon>Metazoa</taxon>
        <taxon>Ecdysozoa</taxon>
        <taxon>Nematoda</taxon>
        <taxon>Chromadorea</taxon>
        <taxon>Rhabditida</taxon>
        <taxon>Tylenchina</taxon>
        <taxon>Tylenchomorpha</taxon>
        <taxon>Tylenchoidea</taxon>
        <taxon>Heteroderidae</taxon>
        <taxon>Heteroderinae</taxon>
        <taxon>Globodera</taxon>
    </lineage>
</organism>
<reference evidence="2" key="1">
    <citation type="submission" date="2013-12" db="EMBL/GenBank/DDBJ databases">
        <authorList>
            <person name="Aslett M."/>
        </authorList>
    </citation>
    <scope>NUCLEOTIDE SEQUENCE [LARGE SCALE GENOMIC DNA]</scope>
    <source>
        <strain evidence="2">Lindley</strain>
    </source>
</reference>
<sequence length="127" mass="12798">MSKFCVNLVPLLMLLLFIFVIPAIDGKSGGGGGNANRAKQLGGLTIDGGGDLNKLGHIDGKSGGDGGKADLAEQFGGLTIDGSGDFDNVRLGRMLDQALDISTKLMAQINAVQQQKGAAGGCSAGHA</sequence>
<reference evidence="3" key="3">
    <citation type="submission" date="2016-06" db="UniProtKB">
        <authorList>
            <consortium name="WormBaseParasite"/>
        </authorList>
    </citation>
    <scope>IDENTIFICATION</scope>
</reference>
<reference evidence="2" key="2">
    <citation type="submission" date="2014-05" db="EMBL/GenBank/DDBJ databases">
        <title>The genome and life-stage specific transcriptomes of Globodera pallida elucidate key aspects of plant parasitism by a cyst nematode.</title>
        <authorList>
            <person name="Cotton J.A."/>
            <person name="Lilley C.J."/>
            <person name="Jones L.M."/>
            <person name="Kikuchi T."/>
            <person name="Reid A.J."/>
            <person name="Thorpe P."/>
            <person name="Tsai I.J."/>
            <person name="Beasley H."/>
            <person name="Blok V."/>
            <person name="Cock P.J.A."/>
            <person name="Van den Akker S.E."/>
            <person name="Holroyd N."/>
            <person name="Hunt M."/>
            <person name="Mantelin S."/>
            <person name="Naghra H."/>
            <person name="Pain A."/>
            <person name="Palomares-Rius J.E."/>
            <person name="Zarowiecki M."/>
            <person name="Berriman M."/>
            <person name="Jones J.T."/>
            <person name="Urwin P.E."/>
        </authorList>
    </citation>
    <scope>NUCLEOTIDE SEQUENCE [LARGE SCALE GENOMIC DNA]</scope>
    <source>
        <strain evidence="2">Lindley</strain>
    </source>
</reference>
<keyword evidence="1" id="KW-0732">Signal</keyword>
<proteinExistence type="predicted"/>
<feature type="chain" id="PRO_5008146885" evidence="1">
    <location>
        <begin position="27"/>
        <end position="127"/>
    </location>
</feature>
<name>A0A183C0F9_GLOPA</name>
<feature type="signal peptide" evidence="1">
    <location>
        <begin position="1"/>
        <end position="26"/>
    </location>
</feature>
<evidence type="ECO:0000313" key="2">
    <source>
        <dbReference type="Proteomes" id="UP000050741"/>
    </source>
</evidence>
<dbReference type="WBParaSite" id="GPLIN_000635200">
    <property type="protein sequence ID" value="GPLIN_000635200"/>
    <property type="gene ID" value="GPLIN_000635200"/>
</dbReference>
<dbReference type="Proteomes" id="UP000050741">
    <property type="component" value="Unassembled WGS sequence"/>
</dbReference>
<evidence type="ECO:0000256" key="1">
    <source>
        <dbReference type="SAM" id="SignalP"/>
    </source>
</evidence>
<protein>
    <submittedName>
        <fullName evidence="3">Uncharacterized protein</fullName>
    </submittedName>
</protein>
<keyword evidence="2" id="KW-1185">Reference proteome</keyword>
<evidence type="ECO:0000313" key="3">
    <source>
        <dbReference type="WBParaSite" id="GPLIN_000635200"/>
    </source>
</evidence>
<dbReference type="AlphaFoldDB" id="A0A183C0F9"/>